<accession>A0A238US35</accession>
<gene>
    <name evidence="1" type="ORF">SAMN06264855_101316</name>
</gene>
<sequence length="108" mass="11261">MAAATHRLLARTELTVRVSQGTPGDLATGARTQLERVDGVAVDDLEIAGLQPGLNDTTVEAVATLSIDGEVGVGQDTERFDPEGHVAERLASGFGVEPERVELIEPAG</sequence>
<dbReference type="Proteomes" id="UP000198397">
    <property type="component" value="Unassembled WGS sequence"/>
</dbReference>
<evidence type="ECO:0000313" key="2">
    <source>
        <dbReference type="Proteomes" id="UP000198397"/>
    </source>
</evidence>
<protein>
    <submittedName>
        <fullName evidence="1">Uncharacterized protein</fullName>
    </submittedName>
</protein>
<dbReference type="RefSeq" id="WP_089383289.1">
    <property type="nucleotide sequence ID" value="NZ_FZNQ01000001.1"/>
</dbReference>
<organism evidence="1 2">
    <name type="scientific">Halorubrum vacuolatum</name>
    <name type="common">Natronobacterium vacuolatum</name>
    <dbReference type="NCBI Taxonomy" id="63740"/>
    <lineage>
        <taxon>Archaea</taxon>
        <taxon>Methanobacteriati</taxon>
        <taxon>Methanobacteriota</taxon>
        <taxon>Stenosarchaea group</taxon>
        <taxon>Halobacteria</taxon>
        <taxon>Halobacteriales</taxon>
        <taxon>Haloferacaceae</taxon>
        <taxon>Halorubrum</taxon>
    </lineage>
</organism>
<evidence type="ECO:0000313" key="1">
    <source>
        <dbReference type="EMBL" id="SNR24960.1"/>
    </source>
</evidence>
<reference evidence="1 2" key="1">
    <citation type="submission" date="2017-06" db="EMBL/GenBank/DDBJ databases">
        <authorList>
            <person name="Kim H.J."/>
            <person name="Triplett B.A."/>
        </authorList>
    </citation>
    <scope>NUCLEOTIDE SEQUENCE [LARGE SCALE GENOMIC DNA]</scope>
    <source>
        <strain evidence="1 2">DSM 8800</strain>
    </source>
</reference>
<dbReference type="EMBL" id="FZNQ01000001">
    <property type="protein sequence ID" value="SNR24960.1"/>
    <property type="molecule type" value="Genomic_DNA"/>
</dbReference>
<keyword evidence="2" id="KW-1185">Reference proteome</keyword>
<name>A0A238US35_HALVU</name>
<dbReference type="AlphaFoldDB" id="A0A238US35"/>
<dbReference type="OrthoDB" id="307292at2157"/>
<proteinExistence type="predicted"/>